<accession>A0A2P6MD15</accession>
<dbReference type="PANTHER" id="PTHR35841">
    <property type="entry name" value="PHOSPHONATES-BINDING PERIPLASMIC PROTEIN"/>
    <property type="match status" value="1"/>
</dbReference>
<evidence type="ECO:0000313" key="1">
    <source>
        <dbReference type="EMBL" id="PRH83887.1"/>
    </source>
</evidence>
<gene>
    <name evidence="1" type="ORF">C6N40_01205</name>
</gene>
<keyword evidence="2" id="KW-1185">Reference proteome</keyword>
<dbReference type="EMBL" id="PVLF01000001">
    <property type="protein sequence ID" value="PRH83887.1"/>
    <property type="molecule type" value="Genomic_DNA"/>
</dbReference>
<dbReference type="AlphaFoldDB" id="A0A2P6MD15"/>
<protein>
    <submittedName>
        <fullName evidence="1">Metal-binding protein</fullName>
    </submittedName>
</protein>
<dbReference type="Proteomes" id="UP000241736">
    <property type="component" value="Unassembled WGS sequence"/>
</dbReference>
<proteinExistence type="predicted"/>
<dbReference type="Gene3D" id="3.40.190.10">
    <property type="entry name" value="Periplasmic binding protein-like II"/>
    <property type="match status" value="2"/>
</dbReference>
<evidence type="ECO:0000313" key="2">
    <source>
        <dbReference type="Proteomes" id="UP000241736"/>
    </source>
</evidence>
<name>A0A2P6MD15_9GAMM</name>
<reference evidence="1 2" key="1">
    <citation type="submission" date="2018-03" db="EMBL/GenBank/DDBJ databases">
        <title>Arenimonas caeni sp. nov., isolated from activated sludge.</title>
        <authorList>
            <person name="Liu H."/>
        </authorList>
    </citation>
    <scope>NUCLEOTIDE SEQUENCE [LARGE SCALE GENOMIC DNA]</scope>
    <source>
        <strain evidence="2">z29</strain>
    </source>
</reference>
<organism evidence="1 2">
    <name type="scientific">Arenimonas caeni</name>
    <dbReference type="NCBI Taxonomy" id="2058085"/>
    <lineage>
        <taxon>Bacteria</taxon>
        <taxon>Pseudomonadati</taxon>
        <taxon>Pseudomonadota</taxon>
        <taxon>Gammaproteobacteria</taxon>
        <taxon>Lysobacterales</taxon>
        <taxon>Lysobacteraceae</taxon>
        <taxon>Arenimonas</taxon>
    </lineage>
</organism>
<dbReference type="Pfam" id="PF12974">
    <property type="entry name" value="Phosphonate-bd"/>
    <property type="match status" value="1"/>
</dbReference>
<dbReference type="SUPFAM" id="SSF53850">
    <property type="entry name" value="Periplasmic binding protein-like II"/>
    <property type="match status" value="1"/>
</dbReference>
<dbReference type="PANTHER" id="PTHR35841:SF1">
    <property type="entry name" value="PHOSPHONATES-BINDING PERIPLASMIC PROTEIN"/>
    <property type="match status" value="1"/>
</dbReference>
<dbReference type="OrthoDB" id="225238at2"/>
<sequence length="291" mass="32459">MLLLLSGLAQASDGVLVLGRISDDPRRHYEQLKPLLDYVVPRMKDVGITEGRILMARDPQQMMSYLRRGKVDWVTETPGTGLLLADKVGARPLLLTERSGSREYRSVIFTHRDSGITELSQLRGHTIAFQSPSSTSAYLVPAMVLRERGLPMTLMVSPLDEADPGSVGYVFANTDANLGTWVHKRLVDAGGFSDQDWESLLRVSDAFRRDLVVIHTTGPVPRAMELVNGNMRPEVAARLKQVLLGAAEDPQARDALRQFFRTTGFYESDAETRRALDELRRGAREVREALE</sequence>
<comment type="caution">
    <text evidence="1">The sequence shown here is derived from an EMBL/GenBank/DDBJ whole genome shotgun (WGS) entry which is preliminary data.</text>
</comment>